<comment type="caution">
    <text evidence="2">The sequence shown here is derived from an EMBL/GenBank/DDBJ whole genome shotgun (WGS) entry which is preliminary data.</text>
</comment>
<evidence type="ECO:0000256" key="1">
    <source>
        <dbReference type="SAM" id="MobiDB-lite"/>
    </source>
</evidence>
<reference evidence="2 3" key="1">
    <citation type="submission" date="2024-03" db="EMBL/GenBank/DDBJ databases">
        <title>A high-quality draft genome sequence of Diaporthe vaccinii, a causative agent of upright dieback and viscid rot disease in cranberry plants.</title>
        <authorList>
            <person name="Sarrasin M."/>
            <person name="Lang B.F."/>
            <person name="Burger G."/>
        </authorList>
    </citation>
    <scope>NUCLEOTIDE SEQUENCE [LARGE SCALE GENOMIC DNA]</scope>
    <source>
        <strain evidence="2 3">IS7</strain>
    </source>
</reference>
<protein>
    <submittedName>
        <fullName evidence="2">Uncharacterized protein</fullName>
    </submittedName>
</protein>
<keyword evidence="3" id="KW-1185">Reference proteome</keyword>
<sequence>MHLESSNSALRYGYSDPQSAIHVITSSQPADQLRHTDLQTDLNARENAHFRLSTSVNAASLLQSKRTRDTTRGKRRPRRPKRGFFVS</sequence>
<gene>
    <name evidence="2" type="ORF">FJTKL_09569</name>
</gene>
<name>A0ABR4EN92_9PEZI</name>
<organism evidence="2 3">
    <name type="scientific">Diaporthe vaccinii</name>
    <dbReference type="NCBI Taxonomy" id="105482"/>
    <lineage>
        <taxon>Eukaryota</taxon>
        <taxon>Fungi</taxon>
        <taxon>Dikarya</taxon>
        <taxon>Ascomycota</taxon>
        <taxon>Pezizomycotina</taxon>
        <taxon>Sordariomycetes</taxon>
        <taxon>Sordariomycetidae</taxon>
        <taxon>Diaporthales</taxon>
        <taxon>Diaporthaceae</taxon>
        <taxon>Diaporthe</taxon>
        <taxon>Diaporthe eres species complex</taxon>
    </lineage>
</organism>
<accession>A0ABR4EN92</accession>
<dbReference type="Proteomes" id="UP001600888">
    <property type="component" value="Unassembled WGS sequence"/>
</dbReference>
<feature type="region of interest" description="Disordered" evidence="1">
    <location>
        <begin position="55"/>
        <end position="87"/>
    </location>
</feature>
<evidence type="ECO:0000313" key="3">
    <source>
        <dbReference type="Proteomes" id="UP001600888"/>
    </source>
</evidence>
<feature type="compositionally biased region" description="Polar residues" evidence="1">
    <location>
        <begin position="55"/>
        <end position="64"/>
    </location>
</feature>
<proteinExistence type="predicted"/>
<dbReference type="EMBL" id="JBAWTH010000040">
    <property type="protein sequence ID" value="KAL2283781.1"/>
    <property type="molecule type" value="Genomic_DNA"/>
</dbReference>
<evidence type="ECO:0000313" key="2">
    <source>
        <dbReference type="EMBL" id="KAL2283781.1"/>
    </source>
</evidence>
<feature type="compositionally biased region" description="Basic residues" evidence="1">
    <location>
        <begin position="73"/>
        <end position="87"/>
    </location>
</feature>